<proteinExistence type="predicted"/>
<dbReference type="HOGENOM" id="CLU_030327_0_0_2"/>
<gene>
    <name evidence="6" type="ordered locus">Huta_0956</name>
</gene>
<keyword evidence="6" id="KW-0969">Cilium</keyword>
<keyword evidence="7" id="KW-1185">Reference proteome</keyword>
<dbReference type="PANTHER" id="PTHR40698:SF1">
    <property type="entry name" value="FLAGELLA-RELATED PROTEIN D-RELATED"/>
    <property type="match status" value="1"/>
</dbReference>
<protein>
    <submittedName>
        <fullName evidence="6">Flagella protein</fullName>
    </submittedName>
</protein>
<feature type="compositionally biased region" description="Acidic residues" evidence="4">
    <location>
        <begin position="247"/>
        <end position="290"/>
    </location>
</feature>
<reference evidence="6 7" key="1">
    <citation type="journal article" date="2009" name="Stand. Genomic Sci.">
        <title>Complete genome sequence of Halorhabdus utahensis type strain (AX-2).</title>
        <authorList>
            <person name="Anderson I."/>
            <person name="Tindall B.J."/>
            <person name="Pomrenke H."/>
            <person name="Goker M."/>
            <person name="Lapidus A."/>
            <person name="Nolan M."/>
            <person name="Copeland A."/>
            <person name="Glavina Del Rio T."/>
            <person name="Chen F."/>
            <person name="Tice H."/>
            <person name="Cheng J.F."/>
            <person name="Lucas S."/>
            <person name="Chertkov O."/>
            <person name="Bruce D."/>
            <person name="Brettin T."/>
            <person name="Detter J.C."/>
            <person name="Han C."/>
            <person name="Goodwin L."/>
            <person name="Land M."/>
            <person name="Hauser L."/>
            <person name="Chang Y.J."/>
            <person name="Jeffries C.D."/>
            <person name="Pitluck S."/>
            <person name="Pati A."/>
            <person name="Mavromatis K."/>
            <person name="Ivanova N."/>
            <person name="Ovchinnikova G."/>
            <person name="Chen A."/>
            <person name="Palaniappan K."/>
            <person name="Chain P."/>
            <person name="Rohde M."/>
            <person name="Bristow J."/>
            <person name="Eisen J.A."/>
            <person name="Markowitz V."/>
            <person name="Hugenholtz P."/>
            <person name="Kyrpides N.C."/>
            <person name="Klenk H.P."/>
        </authorList>
    </citation>
    <scope>NUCLEOTIDE SEQUENCE [LARGE SCALE GENOMIC DNA]</scope>
    <source>
        <strain evidence="7">DSM 12940 / JCM 11049 / AX-2</strain>
    </source>
</reference>
<dbReference type="eggNOG" id="arCOG02963">
    <property type="taxonomic scope" value="Archaea"/>
</dbReference>
<dbReference type="InterPro" id="IPR006752">
    <property type="entry name" value="Arch_fla_DE"/>
</dbReference>
<dbReference type="Pfam" id="PF04659">
    <property type="entry name" value="Arch_fla_DE"/>
    <property type="match status" value="1"/>
</dbReference>
<keyword evidence="6" id="KW-0282">Flagellum</keyword>
<evidence type="ECO:0000256" key="1">
    <source>
        <dbReference type="ARBA" id="ARBA00004618"/>
    </source>
</evidence>
<accession>C7NUX6</accession>
<dbReference type="PIRSF" id="PIRSF017066">
    <property type="entry name" value="FlaD_arch_prd"/>
    <property type="match status" value="1"/>
</dbReference>
<feature type="domain" description="Archaeal flagella protein FlaD/E" evidence="5">
    <location>
        <begin position="462"/>
        <end position="549"/>
    </location>
</feature>
<keyword evidence="3" id="KW-0175">Coiled coil</keyword>
<dbReference type="RefSeq" id="WP_015788716.1">
    <property type="nucleotide sequence ID" value="NC_013158.1"/>
</dbReference>
<feature type="region of interest" description="Disordered" evidence="4">
    <location>
        <begin position="241"/>
        <end position="464"/>
    </location>
</feature>
<evidence type="ECO:0000313" key="6">
    <source>
        <dbReference type="EMBL" id="ACV11139.1"/>
    </source>
</evidence>
<dbReference type="GO" id="GO:0097588">
    <property type="term" value="P:archaeal or bacterial-type flagellum-dependent cell motility"/>
    <property type="evidence" value="ECO:0007669"/>
    <property type="project" value="InterPro"/>
</dbReference>
<feature type="compositionally biased region" description="Acidic residues" evidence="4">
    <location>
        <begin position="201"/>
        <end position="210"/>
    </location>
</feature>
<dbReference type="InterPro" id="IPR052494">
    <property type="entry name" value="Flagella_assembly_related"/>
</dbReference>
<dbReference type="AlphaFoldDB" id="C7NUX6"/>
<evidence type="ECO:0000256" key="4">
    <source>
        <dbReference type="SAM" id="MobiDB-lite"/>
    </source>
</evidence>
<dbReference type="InterPro" id="IPR016682">
    <property type="entry name" value="FlaD_prd_arc"/>
</dbReference>
<keyword evidence="6" id="KW-0966">Cell projection</keyword>
<dbReference type="OrthoDB" id="308199at2157"/>
<sequence>MSTLSLLQSGTVVEGVDPTLLAATGDWIVESVGSLSTEPLAVGVLTVGVVGMSIRSVFDSILSDEDGGPDVDEGDDDGLMPEEGGDDLGDLGGGFGDGGDDFGDFEDDDFGEMDGGGADTDELQHRLDELETEVGSLSSTVNTVRNENEQISETVDDVEENVRKLLDIYEMVTRGVNPFADDIDAGGLGGPGEESFGLFDNGDDQSEEGDLDEDIANADAEGFFDEDLVEDDELEADADVGDVLGTGEDDGGDDGGFEDDFEDDFDMDDDFGDAEDDFDMDEGGDGDADSGGEGGKSFAELKDEYEAGDAEWAEGDAEDPDESIEETTDDLAADDDSLDDDEALVDEDDDFAMEDDGGEAGDGLADDDLFDTVIEDEGDEESADEAVDATESATSVVEDDTETEETEPDQETITPEEESVTETAQTEEDATEPAANAEAPSAKEEADGSGATEGASAESDDGKPYLTSLPDGFLADLIVVEWLEFLVEEVGIRATAEAIDYYERIDWIDESVADQLQAYLKGFEEGGESESLTIDHHTKSLRYVSQLNGGGAESIALQQLPRQTGGGPDGIQR</sequence>
<feature type="region of interest" description="Disordered" evidence="4">
    <location>
        <begin position="61"/>
        <end position="87"/>
    </location>
</feature>
<evidence type="ECO:0000313" key="7">
    <source>
        <dbReference type="Proteomes" id="UP000002071"/>
    </source>
</evidence>
<dbReference type="STRING" id="519442.Huta_0956"/>
<feature type="region of interest" description="Disordered" evidence="4">
    <location>
        <begin position="183"/>
        <end position="210"/>
    </location>
</feature>
<dbReference type="Proteomes" id="UP000002071">
    <property type="component" value="Chromosome"/>
</dbReference>
<evidence type="ECO:0000256" key="2">
    <source>
        <dbReference type="ARBA" id="ARBA00022440"/>
    </source>
</evidence>
<comment type="subcellular location">
    <subcellularLocation>
        <location evidence="1">Archaeal flagellum</location>
    </subcellularLocation>
</comment>
<feature type="compositionally biased region" description="Acidic residues" evidence="4">
    <location>
        <begin position="397"/>
        <end position="431"/>
    </location>
</feature>
<evidence type="ECO:0000256" key="3">
    <source>
        <dbReference type="SAM" id="Coils"/>
    </source>
</evidence>
<organism evidence="6 7">
    <name type="scientific">Halorhabdus utahensis (strain DSM 12940 / JCM 11049 / AX-2)</name>
    <dbReference type="NCBI Taxonomy" id="519442"/>
    <lineage>
        <taxon>Archaea</taxon>
        <taxon>Methanobacteriati</taxon>
        <taxon>Methanobacteriota</taxon>
        <taxon>Stenosarchaea group</taxon>
        <taxon>Halobacteria</taxon>
        <taxon>Halobacteriales</taxon>
        <taxon>Haloarculaceae</taxon>
        <taxon>Halorhabdus</taxon>
    </lineage>
</organism>
<dbReference type="Pfam" id="PF05377">
    <property type="entry name" value="FlaC_arch"/>
    <property type="match status" value="1"/>
</dbReference>
<keyword evidence="2" id="KW-0974">Archaeal flagellum</keyword>
<dbReference type="EMBL" id="CP001687">
    <property type="protein sequence ID" value="ACV11139.1"/>
    <property type="molecule type" value="Genomic_DNA"/>
</dbReference>
<dbReference type="GO" id="GO:0097589">
    <property type="term" value="C:archaeal-type flagellum"/>
    <property type="evidence" value="ECO:0007669"/>
    <property type="project" value="UniProtKB-SubCell"/>
</dbReference>
<feature type="coiled-coil region" evidence="3">
    <location>
        <begin position="120"/>
        <end position="168"/>
    </location>
</feature>
<feature type="compositionally biased region" description="Acidic residues" evidence="4">
    <location>
        <begin position="62"/>
        <end position="87"/>
    </location>
</feature>
<dbReference type="InterPro" id="IPR009205">
    <property type="entry name" value="FlaC_arc"/>
</dbReference>
<name>C7NUX6_HALUD</name>
<evidence type="ECO:0000259" key="5">
    <source>
        <dbReference type="Pfam" id="PF04659"/>
    </source>
</evidence>
<feature type="compositionally biased region" description="Acidic residues" evidence="4">
    <location>
        <begin position="306"/>
        <end position="388"/>
    </location>
</feature>
<dbReference type="PANTHER" id="PTHR40698">
    <property type="entry name" value="FLAGELLA-RELATED PROTEIN E-RELATED-RELATED"/>
    <property type="match status" value="1"/>
</dbReference>
<dbReference type="GeneID" id="8383229"/>
<dbReference type="KEGG" id="hut:Huta_0956"/>